<organism evidence="2 3">
    <name type="scientific">Lithospermum erythrorhizon</name>
    <name type="common">Purple gromwell</name>
    <name type="synonym">Lithospermum officinale var. erythrorhizon</name>
    <dbReference type="NCBI Taxonomy" id="34254"/>
    <lineage>
        <taxon>Eukaryota</taxon>
        <taxon>Viridiplantae</taxon>
        <taxon>Streptophyta</taxon>
        <taxon>Embryophyta</taxon>
        <taxon>Tracheophyta</taxon>
        <taxon>Spermatophyta</taxon>
        <taxon>Magnoliopsida</taxon>
        <taxon>eudicotyledons</taxon>
        <taxon>Gunneridae</taxon>
        <taxon>Pentapetalae</taxon>
        <taxon>asterids</taxon>
        <taxon>lamiids</taxon>
        <taxon>Boraginales</taxon>
        <taxon>Boraginaceae</taxon>
        <taxon>Boraginoideae</taxon>
        <taxon>Lithospermeae</taxon>
        <taxon>Lithospermum</taxon>
    </lineage>
</organism>
<dbReference type="EMBL" id="BAABME010035265">
    <property type="protein sequence ID" value="GAA0158467.1"/>
    <property type="molecule type" value="Genomic_DNA"/>
</dbReference>
<dbReference type="AlphaFoldDB" id="A0AAV3Q328"/>
<sequence>MGNCFHETLVSILKCLGIESSSSTSNYVALYTDFGDGTTSGNDHTAPLDDQPPASDQVYYTGNFVEEPVSSVDDQPTNDQELESEDLRKPPKQGVTTGSPQTNADEL</sequence>
<evidence type="ECO:0000256" key="1">
    <source>
        <dbReference type="SAM" id="MobiDB-lite"/>
    </source>
</evidence>
<name>A0AAV3Q328_LITER</name>
<evidence type="ECO:0000313" key="2">
    <source>
        <dbReference type="EMBL" id="GAA0158467.1"/>
    </source>
</evidence>
<reference evidence="2 3" key="1">
    <citation type="submission" date="2024-01" db="EMBL/GenBank/DDBJ databases">
        <title>The complete chloroplast genome sequence of Lithospermum erythrorhizon: insights into the phylogenetic relationship among Boraginaceae species and the maternal lineages of purple gromwells.</title>
        <authorList>
            <person name="Okada T."/>
            <person name="Watanabe K."/>
        </authorList>
    </citation>
    <scope>NUCLEOTIDE SEQUENCE [LARGE SCALE GENOMIC DNA]</scope>
</reference>
<comment type="caution">
    <text evidence="2">The sequence shown here is derived from an EMBL/GenBank/DDBJ whole genome shotgun (WGS) entry which is preliminary data.</text>
</comment>
<proteinExistence type="predicted"/>
<gene>
    <name evidence="2" type="ORF">LIER_43450</name>
</gene>
<feature type="compositionally biased region" description="Polar residues" evidence="1">
    <location>
        <begin position="94"/>
        <end position="107"/>
    </location>
</feature>
<accession>A0AAV3Q328</accession>
<feature type="region of interest" description="Disordered" evidence="1">
    <location>
        <begin position="33"/>
        <end position="107"/>
    </location>
</feature>
<keyword evidence="3" id="KW-1185">Reference proteome</keyword>
<protein>
    <submittedName>
        <fullName evidence="2">Uncharacterized protein</fullName>
    </submittedName>
</protein>
<evidence type="ECO:0000313" key="3">
    <source>
        <dbReference type="Proteomes" id="UP001454036"/>
    </source>
</evidence>
<dbReference type="Proteomes" id="UP001454036">
    <property type="component" value="Unassembled WGS sequence"/>
</dbReference>